<keyword evidence="5" id="KW-0732">Signal</keyword>
<evidence type="ECO:0000256" key="1">
    <source>
        <dbReference type="ARBA" id="ARBA00001973"/>
    </source>
</evidence>
<name>A0A6A6TGS2_9PLEO</name>
<keyword evidence="9 17" id="KW-0503">Monooxygenase</keyword>
<evidence type="ECO:0000256" key="10">
    <source>
        <dbReference type="ARBA" id="ARBA00023157"/>
    </source>
</evidence>
<dbReference type="Proteomes" id="UP000799324">
    <property type="component" value="Unassembled WGS sequence"/>
</dbReference>
<keyword evidence="8" id="KW-0186">Copper</keyword>
<keyword evidence="4" id="KW-0479">Metal-binding</keyword>
<comment type="catalytic activity">
    <reaction evidence="14">
        <text>[(1-&gt;4)-beta-D-glucosyl]n+m + reduced acceptor + O2 = 4-dehydro-beta-D-glucosyl-[(1-&gt;4)-beta-D-glucosyl]n-1 + [(1-&gt;4)-beta-D-glucosyl]m + acceptor + H2O.</text>
        <dbReference type="EC" id="1.14.99.56"/>
    </reaction>
</comment>
<dbReference type="GO" id="GO:0005576">
    <property type="term" value="C:extracellular region"/>
    <property type="evidence" value="ECO:0007669"/>
    <property type="project" value="UniProtKB-SubCell"/>
</dbReference>
<keyword evidence="6" id="KW-0136">Cellulose degradation</keyword>
<keyword evidence="10" id="KW-1015">Disulfide bond</keyword>
<evidence type="ECO:0000256" key="3">
    <source>
        <dbReference type="ARBA" id="ARBA00022525"/>
    </source>
</evidence>
<keyword evidence="12" id="KW-0624">Polysaccharide degradation</keyword>
<keyword evidence="11" id="KW-0119">Carbohydrate metabolism</keyword>
<gene>
    <name evidence="17" type="ORF">K491DRAFT_592915</name>
</gene>
<keyword evidence="18" id="KW-1185">Reference proteome</keyword>
<comment type="subcellular location">
    <subcellularLocation>
        <location evidence="2">Secreted</location>
    </subcellularLocation>
</comment>
<evidence type="ECO:0000256" key="4">
    <source>
        <dbReference type="ARBA" id="ARBA00022723"/>
    </source>
</evidence>
<evidence type="ECO:0000256" key="9">
    <source>
        <dbReference type="ARBA" id="ARBA00023033"/>
    </source>
</evidence>
<dbReference type="EC" id="1.14.99.56" evidence="15"/>
<evidence type="ECO:0000256" key="6">
    <source>
        <dbReference type="ARBA" id="ARBA00023001"/>
    </source>
</evidence>
<evidence type="ECO:0000259" key="16">
    <source>
        <dbReference type="Pfam" id="PF03443"/>
    </source>
</evidence>
<dbReference type="Gene3D" id="2.70.50.70">
    <property type="match status" value="1"/>
</dbReference>
<organism evidence="17 18">
    <name type="scientific">Lophiostoma macrostomum CBS 122681</name>
    <dbReference type="NCBI Taxonomy" id="1314788"/>
    <lineage>
        <taxon>Eukaryota</taxon>
        <taxon>Fungi</taxon>
        <taxon>Dikarya</taxon>
        <taxon>Ascomycota</taxon>
        <taxon>Pezizomycotina</taxon>
        <taxon>Dothideomycetes</taxon>
        <taxon>Pleosporomycetidae</taxon>
        <taxon>Pleosporales</taxon>
        <taxon>Lophiostomataceae</taxon>
        <taxon>Lophiostoma</taxon>
    </lineage>
</organism>
<dbReference type="GO" id="GO:0046872">
    <property type="term" value="F:metal ion binding"/>
    <property type="evidence" value="ECO:0007669"/>
    <property type="project" value="UniProtKB-KW"/>
</dbReference>
<dbReference type="AlphaFoldDB" id="A0A6A6TGS2"/>
<sequence>VVPRNVTPKYEGTLSASTYPQYDLTSPNTRCGRGAMSTGNSSEIATVIAGSKVGFRIDFWYAGSLGGVMLHDGPLLAYLSRSPDQTPQGLMDYQAGGDWLKIHERGPDNHTRWFMPENWTQYNFTLPVTTPSGYYLLRPESIYPHSQFTTTQFYMNCAQI</sequence>
<dbReference type="InterPro" id="IPR005103">
    <property type="entry name" value="AA9_LPMO"/>
</dbReference>
<dbReference type="InterPro" id="IPR049892">
    <property type="entry name" value="AA9"/>
</dbReference>
<evidence type="ECO:0000256" key="5">
    <source>
        <dbReference type="ARBA" id="ARBA00022729"/>
    </source>
</evidence>
<evidence type="ECO:0000256" key="14">
    <source>
        <dbReference type="ARBA" id="ARBA00045077"/>
    </source>
</evidence>
<dbReference type="OrthoDB" id="6038816at2759"/>
<dbReference type="GO" id="GO:0030245">
    <property type="term" value="P:cellulose catabolic process"/>
    <property type="evidence" value="ECO:0007669"/>
    <property type="project" value="UniProtKB-KW"/>
</dbReference>
<keyword evidence="3" id="KW-0964">Secreted</keyword>
<evidence type="ECO:0000313" key="18">
    <source>
        <dbReference type="Proteomes" id="UP000799324"/>
    </source>
</evidence>
<accession>A0A6A6TGS2</accession>
<protein>
    <recommendedName>
        <fullName evidence="15">lytic cellulose monooxygenase (C4-dehydrogenating)</fullName>
        <ecNumber evidence="15">1.14.99.56</ecNumber>
    </recommendedName>
</protein>
<feature type="domain" description="Auxiliary Activity family 9 catalytic" evidence="16">
    <location>
        <begin position="17"/>
        <end position="160"/>
    </location>
</feature>
<evidence type="ECO:0000256" key="12">
    <source>
        <dbReference type="ARBA" id="ARBA00023326"/>
    </source>
</evidence>
<evidence type="ECO:0000256" key="7">
    <source>
        <dbReference type="ARBA" id="ARBA00023002"/>
    </source>
</evidence>
<dbReference type="Pfam" id="PF03443">
    <property type="entry name" value="AA9"/>
    <property type="match status" value="1"/>
</dbReference>
<feature type="non-terminal residue" evidence="17">
    <location>
        <position position="1"/>
    </location>
</feature>
<reference evidence="17" key="1">
    <citation type="journal article" date="2020" name="Stud. Mycol.">
        <title>101 Dothideomycetes genomes: a test case for predicting lifestyles and emergence of pathogens.</title>
        <authorList>
            <person name="Haridas S."/>
            <person name="Albert R."/>
            <person name="Binder M."/>
            <person name="Bloem J."/>
            <person name="Labutti K."/>
            <person name="Salamov A."/>
            <person name="Andreopoulos B."/>
            <person name="Baker S."/>
            <person name="Barry K."/>
            <person name="Bills G."/>
            <person name="Bluhm B."/>
            <person name="Cannon C."/>
            <person name="Castanera R."/>
            <person name="Culley D."/>
            <person name="Daum C."/>
            <person name="Ezra D."/>
            <person name="Gonzalez J."/>
            <person name="Henrissat B."/>
            <person name="Kuo A."/>
            <person name="Liang C."/>
            <person name="Lipzen A."/>
            <person name="Lutzoni F."/>
            <person name="Magnuson J."/>
            <person name="Mondo S."/>
            <person name="Nolan M."/>
            <person name="Ohm R."/>
            <person name="Pangilinan J."/>
            <person name="Park H.-J."/>
            <person name="Ramirez L."/>
            <person name="Alfaro M."/>
            <person name="Sun H."/>
            <person name="Tritt A."/>
            <person name="Yoshinaga Y."/>
            <person name="Zwiers L.-H."/>
            <person name="Turgeon B."/>
            <person name="Goodwin S."/>
            <person name="Spatafora J."/>
            <person name="Crous P."/>
            <person name="Grigoriev I."/>
        </authorList>
    </citation>
    <scope>NUCLEOTIDE SEQUENCE</scope>
    <source>
        <strain evidence="17">CBS 122681</strain>
    </source>
</reference>
<evidence type="ECO:0000313" key="17">
    <source>
        <dbReference type="EMBL" id="KAF2658531.1"/>
    </source>
</evidence>
<dbReference type="EMBL" id="MU004314">
    <property type="protein sequence ID" value="KAF2658531.1"/>
    <property type="molecule type" value="Genomic_DNA"/>
</dbReference>
<evidence type="ECO:0000256" key="2">
    <source>
        <dbReference type="ARBA" id="ARBA00004613"/>
    </source>
</evidence>
<evidence type="ECO:0000256" key="15">
    <source>
        <dbReference type="ARBA" id="ARBA00047174"/>
    </source>
</evidence>
<evidence type="ECO:0000256" key="11">
    <source>
        <dbReference type="ARBA" id="ARBA00023277"/>
    </source>
</evidence>
<dbReference type="PANTHER" id="PTHR33353">
    <property type="entry name" value="PUTATIVE (AFU_ORTHOLOGUE AFUA_1G12560)-RELATED"/>
    <property type="match status" value="1"/>
</dbReference>
<evidence type="ECO:0000256" key="13">
    <source>
        <dbReference type="ARBA" id="ARBA00044502"/>
    </source>
</evidence>
<comment type="similarity">
    <text evidence="13">Belongs to the polysaccharide monooxygenase AA9 family.</text>
</comment>
<comment type="cofactor">
    <cofactor evidence="1">
        <name>Cu(2+)</name>
        <dbReference type="ChEBI" id="CHEBI:29036"/>
    </cofactor>
</comment>
<dbReference type="GO" id="GO:0004497">
    <property type="term" value="F:monooxygenase activity"/>
    <property type="evidence" value="ECO:0007669"/>
    <property type="project" value="UniProtKB-KW"/>
</dbReference>
<proteinExistence type="inferred from homology"/>
<evidence type="ECO:0000256" key="8">
    <source>
        <dbReference type="ARBA" id="ARBA00023008"/>
    </source>
</evidence>
<keyword evidence="7" id="KW-0560">Oxidoreductase</keyword>
<dbReference type="PANTHER" id="PTHR33353:SF10">
    <property type="entry name" value="ENDO-BETA-1,4-GLUCANASE D"/>
    <property type="match status" value="1"/>
</dbReference>